<dbReference type="AlphaFoldDB" id="A0A4S4AQH3"/>
<reference evidence="1 2" key="1">
    <citation type="submission" date="2019-04" db="EMBL/GenBank/DDBJ databases">
        <title>Azoarcus nasutitermitis sp. nov. isolated from termite nest.</title>
        <authorList>
            <person name="Lin S.-Y."/>
            <person name="Hameed A."/>
            <person name="Hsu Y.-H."/>
            <person name="Young C.-C."/>
        </authorList>
    </citation>
    <scope>NUCLEOTIDE SEQUENCE [LARGE SCALE GENOMIC DNA]</scope>
    <source>
        <strain evidence="1 2">CC-YHH838</strain>
    </source>
</reference>
<dbReference type="EMBL" id="SSOC01000009">
    <property type="protein sequence ID" value="THF61427.1"/>
    <property type="molecule type" value="Genomic_DNA"/>
</dbReference>
<evidence type="ECO:0000313" key="1">
    <source>
        <dbReference type="EMBL" id="THF61427.1"/>
    </source>
</evidence>
<sequence length="234" mass="25452">MQTSAHPDFATVPETTLPDGSTVPAFQVGRYLCSRSHDGRAQVAADADPWVRINYRNAVQACRDAGFALITERQALALAWNVAQQPENWTGGKVGEGVLHMGLHKWNVNSAQPGTYESSDPDERRWFALSNGERVFDVAGNAFTWVHDDVQGDADGLVARPFAADSLSLQGPYPSMKKGMGWRPEVGTDWSGYALIRGGGWDSGRNAGAFCLNRGWPSDEWSDVGVRCTRPIGA</sequence>
<dbReference type="InterPro" id="IPR042095">
    <property type="entry name" value="SUMF_sf"/>
</dbReference>
<keyword evidence="2" id="KW-1185">Reference proteome</keyword>
<name>A0A4S4AQH3_9RHOO</name>
<dbReference type="OrthoDB" id="8748046at2"/>
<proteinExistence type="predicted"/>
<dbReference type="Proteomes" id="UP000308430">
    <property type="component" value="Unassembled WGS sequence"/>
</dbReference>
<protein>
    <recommendedName>
        <fullName evidence="3">Sulfatase-modifying factor enzyme domain-containing protein</fullName>
    </recommendedName>
</protein>
<evidence type="ECO:0000313" key="2">
    <source>
        <dbReference type="Proteomes" id="UP000308430"/>
    </source>
</evidence>
<dbReference type="Gene3D" id="3.90.1580.10">
    <property type="entry name" value="paralog of FGE (formylglycine-generating enzyme)"/>
    <property type="match status" value="1"/>
</dbReference>
<evidence type="ECO:0008006" key="3">
    <source>
        <dbReference type="Google" id="ProtNLM"/>
    </source>
</evidence>
<accession>A0A4S4AQH3</accession>
<gene>
    <name evidence="1" type="ORF">E6C76_20310</name>
</gene>
<dbReference type="InterPro" id="IPR016187">
    <property type="entry name" value="CTDL_fold"/>
</dbReference>
<dbReference type="SUPFAM" id="SSF56436">
    <property type="entry name" value="C-type lectin-like"/>
    <property type="match status" value="1"/>
</dbReference>
<comment type="caution">
    <text evidence="1">The sequence shown here is derived from an EMBL/GenBank/DDBJ whole genome shotgun (WGS) entry which is preliminary data.</text>
</comment>
<dbReference type="RefSeq" id="WP_136350088.1">
    <property type="nucleotide sequence ID" value="NZ_SSOC01000009.1"/>
</dbReference>
<organism evidence="1 2">
    <name type="scientific">Pseudothauera nasutitermitis</name>
    <dbReference type="NCBI Taxonomy" id="2565930"/>
    <lineage>
        <taxon>Bacteria</taxon>
        <taxon>Pseudomonadati</taxon>
        <taxon>Pseudomonadota</taxon>
        <taxon>Betaproteobacteria</taxon>
        <taxon>Rhodocyclales</taxon>
        <taxon>Zoogloeaceae</taxon>
        <taxon>Pseudothauera</taxon>
    </lineage>
</organism>